<feature type="region of interest" description="Disordered" evidence="1">
    <location>
        <begin position="204"/>
        <end position="302"/>
    </location>
</feature>
<dbReference type="Proteomes" id="UP000780801">
    <property type="component" value="Unassembled WGS sequence"/>
</dbReference>
<evidence type="ECO:0000256" key="1">
    <source>
        <dbReference type="SAM" id="MobiDB-lite"/>
    </source>
</evidence>
<feature type="compositionally biased region" description="Basic and acidic residues" evidence="1">
    <location>
        <begin position="1"/>
        <end position="25"/>
    </location>
</feature>
<keyword evidence="3" id="KW-1185">Reference proteome</keyword>
<gene>
    <name evidence="2" type="ORF">BGW38_008546</name>
</gene>
<reference evidence="2" key="1">
    <citation type="journal article" date="2020" name="Fungal Divers.">
        <title>Resolving the Mortierellaceae phylogeny through synthesis of multi-gene phylogenetics and phylogenomics.</title>
        <authorList>
            <person name="Vandepol N."/>
            <person name="Liber J."/>
            <person name="Desiro A."/>
            <person name="Na H."/>
            <person name="Kennedy M."/>
            <person name="Barry K."/>
            <person name="Grigoriev I.V."/>
            <person name="Miller A.N."/>
            <person name="O'Donnell K."/>
            <person name="Stajich J.E."/>
            <person name="Bonito G."/>
        </authorList>
    </citation>
    <scope>NUCLEOTIDE SEQUENCE</scope>
    <source>
        <strain evidence="2">KOD1015</strain>
    </source>
</reference>
<dbReference type="AlphaFoldDB" id="A0A9P6FJS3"/>
<organism evidence="2 3">
    <name type="scientific">Lunasporangiospora selenospora</name>
    <dbReference type="NCBI Taxonomy" id="979761"/>
    <lineage>
        <taxon>Eukaryota</taxon>
        <taxon>Fungi</taxon>
        <taxon>Fungi incertae sedis</taxon>
        <taxon>Mucoromycota</taxon>
        <taxon>Mortierellomycotina</taxon>
        <taxon>Mortierellomycetes</taxon>
        <taxon>Mortierellales</taxon>
        <taxon>Mortierellaceae</taxon>
        <taxon>Lunasporangiospora</taxon>
    </lineage>
</organism>
<evidence type="ECO:0000313" key="2">
    <source>
        <dbReference type="EMBL" id="KAF9572193.1"/>
    </source>
</evidence>
<evidence type="ECO:0000313" key="3">
    <source>
        <dbReference type="Proteomes" id="UP000780801"/>
    </source>
</evidence>
<proteinExistence type="predicted"/>
<feature type="non-terminal residue" evidence="2">
    <location>
        <position position="302"/>
    </location>
</feature>
<feature type="compositionally biased region" description="Polar residues" evidence="1">
    <location>
        <begin position="233"/>
        <end position="264"/>
    </location>
</feature>
<sequence length="302" mass="31891">MGSSPEKDVDSINQDMERSNSRHSIDQPISTDNVNPSDSPVVAKVTAVAREPERATAVEAGTPDVEEITGVASGSSMKHRRPAVKCLELLAVDDKGFFERLDNALISISEEERGILPSDLDVGPIVEMRSFNKKRKIDPKKDTPILPTPTQLVFKSSTKAEINLPEPVPILLHIDSDPTSSSGPEAPTHSDSLEILPQSLDLPPAILPLSTPSCESPSSLAFKAKTESPGLTPASSPISEPSFGTININLGSSPKSRSGPTTDSPCDPDVATPSPPKRSRSPASSEEGDGAATSSTTKRGRS</sequence>
<name>A0A9P6FJS3_9FUNG</name>
<feature type="region of interest" description="Disordered" evidence="1">
    <location>
        <begin position="171"/>
        <end position="191"/>
    </location>
</feature>
<feature type="region of interest" description="Disordered" evidence="1">
    <location>
        <begin position="1"/>
        <end position="39"/>
    </location>
</feature>
<accession>A0A9P6FJS3</accession>
<feature type="compositionally biased region" description="Polar residues" evidence="1">
    <location>
        <begin position="210"/>
        <end position="219"/>
    </location>
</feature>
<dbReference type="EMBL" id="JAABOA010005919">
    <property type="protein sequence ID" value="KAF9572193.1"/>
    <property type="molecule type" value="Genomic_DNA"/>
</dbReference>
<protein>
    <submittedName>
        <fullName evidence="2">Uncharacterized protein</fullName>
    </submittedName>
</protein>
<feature type="compositionally biased region" description="Polar residues" evidence="1">
    <location>
        <begin position="27"/>
        <end position="38"/>
    </location>
</feature>
<comment type="caution">
    <text evidence="2">The sequence shown here is derived from an EMBL/GenBank/DDBJ whole genome shotgun (WGS) entry which is preliminary data.</text>
</comment>
<feature type="compositionally biased region" description="Polar residues" evidence="1">
    <location>
        <begin position="292"/>
        <end position="302"/>
    </location>
</feature>